<dbReference type="OMA" id="DHEDAAC"/>
<dbReference type="SUPFAM" id="SSF53474">
    <property type="entry name" value="alpha/beta-Hydrolases"/>
    <property type="match status" value="1"/>
</dbReference>
<dbReference type="PANTHER" id="PTHR48081">
    <property type="entry name" value="AB HYDROLASE SUPERFAMILY PROTEIN C4A8.06C"/>
    <property type="match status" value="1"/>
</dbReference>
<accession>M2MYB8</accession>
<evidence type="ECO:0000259" key="2">
    <source>
        <dbReference type="Pfam" id="PF07859"/>
    </source>
</evidence>
<dbReference type="GO" id="GO:0016787">
    <property type="term" value="F:hydrolase activity"/>
    <property type="evidence" value="ECO:0007669"/>
    <property type="project" value="UniProtKB-KW"/>
</dbReference>
<keyword evidence="1" id="KW-0378">Hydrolase</keyword>
<dbReference type="InterPro" id="IPR029058">
    <property type="entry name" value="AB_hydrolase_fold"/>
</dbReference>
<keyword evidence="4" id="KW-1185">Reference proteome</keyword>
<dbReference type="EMBL" id="KB445555">
    <property type="protein sequence ID" value="EMC96563.1"/>
    <property type="molecule type" value="Genomic_DNA"/>
</dbReference>
<dbReference type="InterPro" id="IPR050300">
    <property type="entry name" value="GDXG_lipolytic_enzyme"/>
</dbReference>
<gene>
    <name evidence="3" type="ORF">BAUCODRAFT_148152</name>
</gene>
<evidence type="ECO:0000313" key="4">
    <source>
        <dbReference type="Proteomes" id="UP000011761"/>
    </source>
</evidence>
<reference evidence="3 4" key="1">
    <citation type="journal article" date="2012" name="PLoS Pathog.">
        <title>Diverse lifestyles and strategies of plant pathogenesis encoded in the genomes of eighteen Dothideomycetes fungi.</title>
        <authorList>
            <person name="Ohm R.A."/>
            <person name="Feau N."/>
            <person name="Henrissat B."/>
            <person name="Schoch C.L."/>
            <person name="Horwitz B.A."/>
            <person name="Barry K.W."/>
            <person name="Condon B.J."/>
            <person name="Copeland A.C."/>
            <person name="Dhillon B."/>
            <person name="Glaser F."/>
            <person name="Hesse C.N."/>
            <person name="Kosti I."/>
            <person name="LaButti K."/>
            <person name="Lindquist E.A."/>
            <person name="Lucas S."/>
            <person name="Salamov A.A."/>
            <person name="Bradshaw R.E."/>
            <person name="Ciuffetti L."/>
            <person name="Hamelin R.C."/>
            <person name="Kema G.H.J."/>
            <person name="Lawrence C."/>
            <person name="Scott J.A."/>
            <person name="Spatafora J.W."/>
            <person name="Turgeon B.G."/>
            <person name="de Wit P.J.G.M."/>
            <person name="Zhong S."/>
            <person name="Goodwin S.B."/>
            <person name="Grigoriev I.V."/>
        </authorList>
    </citation>
    <scope>NUCLEOTIDE SEQUENCE [LARGE SCALE GENOMIC DNA]</scope>
    <source>
        <strain evidence="3 4">UAMH 10762</strain>
    </source>
</reference>
<dbReference type="STRING" id="717646.M2MYB8"/>
<feature type="domain" description="Alpha/beta hydrolase fold-3" evidence="2">
    <location>
        <begin position="112"/>
        <end position="331"/>
    </location>
</feature>
<dbReference type="eggNOG" id="KOG1515">
    <property type="taxonomic scope" value="Eukaryota"/>
</dbReference>
<dbReference type="Gene3D" id="3.40.50.1820">
    <property type="entry name" value="alpha/beta hydrolase"/>
    <property type="match status" value="1"/>
</dbReference>
<dbReference type="InterPro" id="IPR013094">
    <property type="entry name" value="AB_hydrolase_3"/>
</dbReference>
<protein>
    <recommendedName>
        <fullName evidence="2">Alpha/beta hydrolase fold-3 domain-containing protein</fullName>
    </recommendedName>
</protein>
<dbReference type="KEGG" id="bcom:BAUCODRAFT_148152"/>
<dbReference type="PANTHER" id="PTHR48081:SF8">
    <property type="entry name" value="ALPHA_BETA HYDROLASE FOLD-3 DOMAIN-CONTAINING PROTEIN-RELATED"/>
    <property type="match status" value="1"/>
</dbReference>
<dbReference type="RefSeq" id="XP_007676580.1">
    <property type="nucleotide sequence ID" value="XM_007678390.1"/>
</dbReference>
<dbReference type="Pfam" id="PF07859">
    <property type="entry name" value="Abhydrolase_3"/>
    <property type="match status" value="1"/>
</dbReference>
<dbReference type="GeneID" id="19108830"/>
<organism evidence="3 4">
    <name type="scientific">Baudoinia panamericana (strain UAMH 10762)</name>
    <name type="common">Angels' share fungus</name>
    <name type="synonym">Baudoinia compniacensis (strain UAMH 10762)</name>
    <dbReference type="NCBI Taxonomy" id="717646"/>
    <lineage>
        <taxon>Eukaryota</taxon>
        <taxon>Fungi</taxon>
        <taxon>Dikarya</taxon>
        <taxon>Ascomycota</taxon>
        <taxon>Pezizomycotina</taxon>
        <taxon>Dothideomycetes</taxon>
        <taxon>Dothideomycetidae</taxon>
        <taxon>Mycosphaerellales</taxon>
        <taxon>Teratosphaeriaceae</taxon>
        <taxon>Baudoinia</taxon>
    </lineage>
</organism>
<proteinExistence type="predicted"/>
<name>M2MYB8_BAUPA</name>
<dbReference type="OrthoDB" id="408631at2759"/>
<dbReference type="AlphaFoldDB" id="M2MYB8"/>
<dbReference type="HOGENOM" id="CLU_012494_6_2_1"/>
<dbReference type="Proteomes" id="UP000011761">
    <property type="component" value="Unassembled WGS sequence"/>
</dbReference>
<evidence type="ECO:0000313" key="3">
    <source>
        <dbReference type="EMBL" id="EMC96563.1"/>
    </source>
</evidence>
<evidence type="ECO:0000256" key="1">
    <source>
        <dbReference type="ARBA" id="ARBA00022801"/>
    </source>
</evidence>
<sequence length="334" mass="36428">MLLKVVDPGTSLSSTSLLTTIKIPRRRCEPTAPQGGGTGPELINALGGKLPFLPQDPAARRDAFNHMLAENGRKLPVTVSEISTKDVQVDDNVSVRIYQPSTAKQGGKLPLLVFYHGGGWIAGNLDIEDHMCRTVCGEAECIVVSVDYRLTPEVDFATMLNDCFAAAEWAHSKAAELNADPQRYGYWGGSAGGALALAAAYRLISSGKRDHISAIILMSPMCLHPDATPEKYRHLHRSTVENSGLVPIVTWDDCVASYRANDVLPPYGDRKAAWFPTSLGSEALKDMPPTYIYNTDLECMRDDGTVLEAELRDAGVSTKRDVMPGLPHYFWVLP</sequence>